<evidence type="ECO:0000256" key="13">
    <source>
        <dbReference type="NCBIfam" id="TIGR00445"/>
    </source>
</evidence>
<keyword evidence="11 12" id="KW-0961">Cell wall biogenesis/degradation</keyword>
<keyword evidence="6 12" id="KW-0133">Cell shape</keyword>
<dbReference type="EC" id="2.7.8.13" evidence="12 13"/>
<dbReference type="Pfam" id="PF00953">
    <property type="entry name" value="Glycos_transf_4"/>
    <property type="match status" value="1"/>
</dbReference>
<evidence type="ECO:0000256" key="3">
    <source>
        <dbReference type="ARBA" id="ARBA00022618"/>
    </source>
</evidence>
<evidence type="ECO:0000256" key="8">
    <source>
        <dbReference type="ARBA" id="ARBA00022989"/>
    </source>
</evidence>
<dbReference type="GO" id="GO:0005886">
    <property type="term" value="C:plasma membrane"/>
    <property type="evidence" value="ECO:0007669"/>
    <property type="project" value="UniProtKB-SubCell"/>
</dbReference>
<keyword evidence="4 12" id="KW-0808">Transferase</keyword>
<feature type="transmembrane region" description="Helical" evidence="12">
    <location>
        <begin position="256"/>
        <end position="273"/>
    </location>
</feature>
<dbReference type="NCBIfam" id="TIGR00445">
    <property type="entry name" value="mraY"/>
    <property type="match status" value="1"/>
</dbReference>
<dbReference type="InterPro" id="IPR003524">
    <property type="entry name" value="PNAcMuramoyl-5peptid_Trfase"/>
</dbReference>
<evidence type="ECO:0000256" key="4">
    <source>
        <dbReference type="ARBA" id="ARBA00022679"/>
    </source>
</evidence>
<keyword evidence="12 14" id="KW-0479">Metal-binding</keyword>
<feature type="transmembrane region" description="Helical" evidence="12">
    <location>
        <begin position="280"/>
        <end position="301"/>
    </location>
</feature>
<keyword evidence="9 12" id="KW-0472">Membrane</keyword>
<evidence type="ECO:0000256" key="10">
    <source>
        <dbReference type="ARBA" id="ARBA00023306"/>
    </source>
</evidence>
<evidence type="ECO:0000256" key="1">
    <source>
        <dbReference type="ARBA" id="ARBA00004141"/>
    </source>
</evidence>
<comment type="cofactor">
    <cofactor evidence="12 14">
        <name>Mg(2+)</name>
        <dbReference type="ChEBI" id="CHEBI:18420"/>
    </cofactor>
</comment>
<feature type="transmembrane region" description="Helical" evidence="12">
    <location>
        <begin position="356"/>
        <end position="375"/>
    </location>
</feature>
<feature type="transmembrane region" description="Helical" evidence="12">
    <location>
        <begin position="216"/>
        <end position="236"/>
    </location>
</feature>
<evidence type="ECO:0000256" key="11">
    <source>
        <dbReference type="ARBA" id="ARBA00023316"/>
    </source>
</evidence>
<dbReference type="GO" id="GO:0008963">
    <property type="term" value="F:phospho-N-acetylmuramoyl-pentapeptide-transferase activity"/>
    <property type="evidence" value="ECO:0007669"/>
    <property type="project" value="UniProtKB-UniRule"/>
</dbReference>
<dbReference type="Proteomes" id="UP000568106">
    <property type="component" value="Unassembled WGS sequence"/>
</dbReference>
<dbReference type="InterPro" id="IPR000715">
    <property type="entry name" value="Glycosyl_transferase_4"/>
</dbReference>
<proteinExistence type="inferred from homology"/>
<organism evidence="15 16">
    <name type="scientific">Tunturiibacter empetritectus</name>
    <dbReference type="NCBI Taxonomy" id="3069691"/>
    <lineage>
        <taxon>Bacteria</taxon>
        <taxon>Pseudomonadati</taxon>
        <taxon>Acidobacteriota</taxon>
        <taxon>Terriglobia</taxon>
        <taxon>Terriglobales</taxon>
        <taxon>Acidobacteriaceae</taxon>
        <taxon>Tunturiibacter</taxon>
    </lineage>
</organism>
<comment type="similarity">
    <text evidence="2 12">Belongs to the glycosyltransferase 4 family. MraY subfamily.</text>
</comment>
<keyword evidence="12" id="KW-1003">Cell membrane</keyword>
<keyword evidence="12 14" id="KW-0460">Magnesium</keyword>
<evidence type="ECO:0000256" key="7">
    <source>
        <dbReference type="ARBA" id="ARBA00022984"/>
    </source>
</evidence>
<feature type="transmembrane region" description="Helical" evidence="12">
    <location>
        <begin position="20"/>
        <end position="46"/>
    </location>
</feature>
<dbReference type="GO" id="GO:0051301">
    <property type="term" value="P:cell division"/>
    <property type="evidence" value="ECO:0007669"/>
    <property type="project" value="UniProtKB-KW"/>
</dbReference>
<protein>
    <recommendedName>
        <fullName evidence="12 13">Phospho-N-acetylmuramoyl-pentapeptide-transferase</fullName>
        <ecNumber evidence="12 13">2.7.8.13</ecNumber>
    </recommendedName>
    <alternativeName>
        <fullName evidence="12">UDP-MurNAc-pentapeptide phosphotransferase</fullName>
    </alternativeName>
</protein>
<sequence length="378" mass="42134">MLYWLLYQKLFPYFRLFRIFRYLTFRTVFASLTALLIGLLIGPYVIEKLREFQIGQYIREEGPQSHQKKSGTPTMGGVLICISILVPTLMWSDLSNPYVWLVMLSTLAFGAIGFADDYIKVVHRQNQGLTARAKLGLQFIASGLVAAALVVMEIRGGYSTRLMVPFAKRFRPDLVWEWMGHIPHMHWLVFVPFVVFVMIVIAGASNAVNLTDGLDGLAIGCTIIAAGALTVLTYVSGHVVFSDYLELQRMPMVSELTVFCGSMVGASIGFLWYNAHPAEIFMGDVGSLALGGAIGTVAVVIKQELLLPFIGGVFILEALSVMLQVGSYKLRNGKRIFKMAPLHHHFELMGWSESKVIARFWILALVFALFALTTLKLR</sequence>
<feature type="transmembrane region" description="Helical" evidence="12">
    <location>
        <begin position="135"/>
        <end position="154"/>
    </location>
</feature>
<comment type="function">
    <text evidence="12">Catalyzes the initial step of the lipid cycle reactions in the biosynthesis of the cell wall peptidoglycan: transfers peptidoglycan precursor phospho-MurNAc-pentapeptide from UDP-MurNAc-pentapeptide onto the lipid carrier undecaprenyl phosphate, yielding undecaprenyl-pyrophosphoryl-MurNAc-pentapeptide, known as lipid I.</text>
</comment>
<feature type="transmembrane region" description="Helical" evidence="12">
    <location>
        <begin position="307"/>
        <end position="328"/>
    </location>
</feature>
<comment type="pathway">
    <text evidence="12">Cell wall biogenesis; peptidoglycan biosynthesis.</text>
</comment>
<dbReference type="HAMAP" id="MF_00038">
    <property type="entry name" value="MraY"/>
    <property type="match status" value="1"/>
</dbReference>
<evidence type="ECO:0000256" key="2">
    <source>
        <dbReference type="ARBA" id="ARBA00005583"/>
    </source>
</evidence>
<name>A0A7W8MRE8_9BACT</name>
<dbReference type="UniPathway" id="UPA00219"/>
<dbReference type="CDD" id="cd06852">
    <property type="entry name" value="GT_MraY"/>
    <property type="match status" value="1"/>
</dbReference>
<dbReference type="GO" id="GO:0046872">
    <property type="term" value="F:metal ion binding"/>
    <property type="evidence" value="ECO:0007669"/>
    <property type="project" value="UniProtKB-KW"/>
</dbReference>
<dbReference type="PANTHER" id="PTHR22926:SF5">
    <property type="entry name" value="PHOSPHO-N-ACETYLMURAMOYL-PENTAPEPTIDE-TRANSFERASE HOMOLOG"/>
    <property type="match status" value="1"/>
</dbReference>
<dbReference type="AlphaFoldDB" id="A0A7W8MRE8"/>
<keyword evidence="7 12" id="KW-0573">Peptidoglycan synthesis</keyword>
<keyword evidence="5 12" id="KW-0812">Transmembrane</keyword>
<feature type="binding site" evidence="14">
    <location>
        <position position="284"/>
    </location>
    <ligand>
        <name>Mg(2+)</name>
        <dbReference type="ChEBI" id="CHEBI:18420"/>
    </ligand>
</feature>
<evidence type="ECO:0000256" key="5">
    <source>
        <dbReference type="ARBA" id="ARBA00022692"/>
    </source>
</evidence>
<dbReference type="Pfam" id="PF10555">
    <property type="entry name" value="MraY_sig1"/>
    <property type="match status" value="1"/>
</dbReference>
<evidence type="ECO:0000256" key="9">
    <source>
        <dbReference type="ARBA" id="ARBA00023136"/>
    </source>
</evidence>
<keyword evidence="3 12" id="KW-0132">Cell division</keyword>
<feature type="transmembrane region" description="Helical" evidence="12">
    <location>
        <begin position="185"/>
        <end position="204"/>
    </location>
</feature>
<reference evidence="15" key="1">
    <citation type="submission" date="2020-08" db="EMBL/GenBank/DDBJ databases">
        <title>Genomic Encyclopedia of Type Strains, Phase IV (KMG-V): Genome sequencing to study the core and pangenomes of soil and plant-associated prokaryotes.</title>
        <authorList>
            <person name="Whitman W."/>
        </authorList>
    </citation>
    <scope>NUCLEOTIDE SEQUENCE [LARGE SCALE GENOMIC DNA]</scope>
    <source>
        <strain evidence="15">M8UP27</strain>
    </source>
</reference>
<keyword evidence="10 12" id="KW-0131">Cell cycle</keyword>
<comment type="subcellular location">
    <subcellularLocation>
        <location evidence="12">Cell membrane</location>
        <topology evidence="12">Multi-pass membrane protein</topology>
    </subcellularLocation>
    <subcellularLocation>
        <location evidence="1">Membrane</location>
        <topology evidence="1">Multi-pass membrane protein</topology>
    </subcellularLocation>
</comment>
<evidence type="ECO:0000256" key="14">
    <source>
        <dbReference type="PIRSR" id="PIRSR600715-1"/>
    </source>
</evidence>
<comment type="caution">
    <text evidence="15">The sequence shown here is derived from an EMBL/GenBank/DDBJ whole genome shotgun (WGS) entry which is preliminary data.</text>
</comment>
<comment type="catalytic activity">
    <reaction evidence="12">
        <text>UDP-N-acetyl-alpha-D-muramoyl-L-alanyl-gamma-D-glutamyl-meso-2,6-diaminopimeloyl-D-alanyl-D-alanine + di-trans,octa-cis-undecaprenyl phosphate = di-trans,octa-cis-undecaprenyl diphospho-N-acetyl-alpha-D-muramoyl-L-alanyl-D-glutamyl-meso-2,6-diaminopimeloyl-D-alanyl-D-alanine + UMP</text>
        <dbReference type="Rhea" id="RHEA:28386"/>
        <dbReference type="ChEBI" id="CHEBI:57865"/>
        <dbReference type="ChEBI" id="CHEBI:60392"/>
        <dbReference type="ChEBI" id="CHEBI:61386"/>
        <dbReference type="ChEBI" id="CHEBI:61387"/>
        <dbReference type="EC" id="2.7.8.13"/>
    </reaction>
</comment>
<evidence type="ECO:0000313" key="15">
    <source>
        <dbReference type="EMBL" id="MBB5317771.1"/>
    </source>
</evidence>
<dbReference type="PROSITE" id="PS01348">
    <property type="entry name" value="MRAY_2"/>
    <property type="match status" value="1"/>
</dbReference>
<dbReference type="GO" id="GO:0071555">
    <property type="term" value="P:cell wall organization"/>
    <property type="evidence" value="ECO:0007669"/>
    <property type="project" value="UniProtKB-KW"/>
</dbReference>
<keyword evidence="16" id="KW-1185">Reference proteome</keyword>
<dbReference type="GO" id="GO:0009252">
    <property type="term" value="P:peptidoglycan biosynthetic process"/>
    <property type="evidence" value="ECO:0007669"/>
    <property type="project" value="UniProtKB-UniRule"/>
</dbReference>
<dbReference type="PANTHER" id="PTHR22926">
    <property type="entry name" value="PHOSPHO-N-ACETYLMURAMOYL-PENTAPEPTIDE-TRANSFERASE"/>
    <property type="match status" value="1"/>
</dbReference>
<accession>A0A7W8MRE8</accession>
<evidence type="ECO:0000256" key="12">
    <source>
        <dbReference type="HAMAP-Rule" id="MF_00038"/>
    </source>
</evidence>
<dbReference type="EMBL" id="JACHDY010000003">
    <property type="protein sequence ID" value="MBB5317771.1"/>
    <property type="molecule type" value="Genomic_DNA"/>
</dbReference>
<keyword evidence="8 12" id="KW-1133">Transmembrane helix</keyword>
<feature type="transmembrane region" description="Helical" evidence="12">
    <location>
        <begin position="74"/>
        <end position="92"/>
    </location>
</feature>
<evidence type="ECO:0000256" key="6">
    <source>
        <dbReference type="ARBA" id="ARBA00022960"/>
    </source>
</evidence>
<feature type="transmembrane region" description="Helical" evidence="12">
    <location>
        <begin position="98"/>
        <end position="115"/>
    </location>
</feature>
<gene>
    <name evidence="12" type="primary">mraY</name>
    <name evidence="15" type="ORF">HDF09_002457</name>
</gene>
<evidence type="ECO:0000313" key="16">
    <source>
        <dbReference type="Proteomes" id="UP000568106"/>
    </source>
</evidence>
<dbReference type="GO" id="GO:0008360">
    <property type="term" value="P:regulation of cell shape"/>
    <property type="evidence" value="ECO:0007669"/>
    <property type="project" value="UniProtKB-KW"/>
</dbReference>
<dbReference type="InterPro" id="IPR018480">
    <property type="entry name" value="PNAcMuramoyl-5peptid_Trfase_CS"/>
</dbReference>
<feature type="binding site" evidence="14">
    <location>
        <position position="209"/>
    </location>
    <ligand>
        <name>Mg(2+)</name>
        <dbReference type="ChEBI" id="CHEBI:18420"/>
    </ligand>
</feature>